<name>A9NK74_PICSI</name>
<dbReference type="InterPro" id="IPR045291">
    <property type="entry name" value="Complex1_LYR_LYRM9"/>
</dbReference>
<feature type="domain" description="Complex 1 LYR protein" evidence="2">
    <location>
        <begin position="8"/>
        <end position="55"/>
    </location>
</feature>
<proteinExistence type="evidence at transcript level"/>
<evidence type="ECO:0000256" key="1">
    <source>
        <dbReference type="ARBA" id="ARBA00025757"/>
    </source>
</evidence>
<comment type="similarity">
    <text evidence="1">Belongs to the complex I LYR family. LYRM9 subfamily.</text>
</comment>
<evidence type="ECO:0000313" key="3">
    <source>
        <dbReference type="EMBL" id="ABK21035.1"/>
    </source>
</evidence>
<dbReference type="EMBL" id="EF678051">
    <property type="protein sequence ID" value="ABR17841.1"/>
    <property type="molecule type" value="mRNA"/>
</dbReference>
<dbReference type="EMBL" id="EF081647">
    <property type="protein sequence ID" value="ABK21035.1"/>
    <property type="molecule type" value="mRNA"/>
</dbReference>
<protein>
    <recommendedName>
        <fullName evidence="2">Complex 1 LYR protein domain-containing protein</fullName>
    </recommendedName>
</protein>
<sequence>MERSLRAYGGILRLIRLLPKQTRSYYQKYARENFVNYREVSGSDSMEELLQRTYNHACWVLKKYQVDEAAAKNLKEICFNT</sequence>
<reference evidence="3" key="2">
    <citation type="journal article" date="2008" name="BMC Genomics">
        <title>A conifer genomics resource of 200,000 spruce (Picea spp.) ESTs and 6,464 high-quality, sequence-finished full-length cDNAs for Sitka spruce (Picea sitchensis).</title>
        <authorList>
            <person name="Ralph S.G."/>
            <person name="Chun H.J."/>
            <person name="Kolosova N."/>
            <person name="Cooper D."/>
            <person name="Oddy C."/>
            <person name="Ritland C.E."/>
            <person name="Kirkpatrick R."/>
            <person name="Moore R."/>
            <person name="Barber S."/>
            <person name="Holt R.A."/>
            <person name="Jones S.J."/>
            <person name="Marra M.A."/>
            <person name="Douglas C.J."/>
            <person name="Ritland K."/>
            <person name="Bohlmann J."/>
        </authorList>
    </citation>
    <scope>NUCLEOTIDE SEQUENCE</scope>
    <source>
        <tissue evidence="3">Bark</tissue>
    </source>
</reference>
<dbReference type="CDD" id="cd20269">
    <property type="entry name" value="Complex1_LYR_LYRM9"/>
    <property type="match status" value="1"/>
</dbReference>
<dbReference type="AlphaFoldDB" id="A9NK74"/>
<dbReference type="PANTHER" id="PTHR36758:SF1">
    <property type="entry name" value="OS01G0342800 PROTEIN"/>
    <property type="match status" value="1"/>
</dbReference>
<reference evidence="4" key="1">
    <citation type="submission" date="2007-06" db="EMBL/GenBank/DDBJ databases">
        <title>Full length cDNA sequences from Sitka Spruce (Picea sitchensis).</title>
        <authorList>
            <person name="Ralph S.G."/>
            <person name="Chun H.E."/>
            <person name="Liao N."/>
            <person name="Ali J."/>
            <person name="Reid K."/>
            <person name="Kolosova N."/>
            <person name="Cooper N."/>
            <person name="Cullis C."/>
            <person name="Jancsik S."/>
            <person name="Moore R."/>
            <person name="Mayo M."/>
            <person name="Wagner S."/>
            <person name="Holt R.A."/>
            <person name="Jones S.J.M."/>
            <person name="Marra M.A."/>
            <person name="Ritland C.E."/>
            <person name="Ritland K."/>
            <person name="Bohlmann J."/>
        </authorList>
    </citation>
    <scope>NUCLEOTIDE SEQUENCE</scope>
    <source>
        <tissue evidence="4">Bark</tissue>
    </source>
</reference>
<organism evidence="3">
    <name type="scientific">Picea sitchensis</name>
    <name type="common">Sitka spruce</name>
    <name type="synonym">Pinus sitchensis</name>
    <dbReference type="NCBI Taxonomy" id="3332"/>
    <lineage>
        <taxon>Eukaryota</taxon>
        <taxon>Viridiplantae</taxon>
        <taxon>Streptophyta</taxon>
        <taxon>Embryophyta</taxon>
        <taxon>Tracheophyta</taxon>
        <taxon>Spermatophyta</taxon>
        <taxon>Pinopsida</taxon>
        <taxon>Pinidae</taxon>
        <taxon>Conifers I</taxon>
        <taxon>Pinales</taxon>
        <taxon>Pinaceae</taxon>
        <taxon>Picea</taxon>
    </lineage>
</organism>
<dbReference type="Pfam" id="PF05347">
    <property type="entry name" value="Complex1_LYR"/>
    <property type="match status" value="1"/>
</dbReference>
<accession>A9NK74</accession>
<dbReference type="InterPro" id="IPR008011">
    <property type="entry name" value="Complex1_LYR_dom"/>
</dbReference>
<dbReference type="PANTHER" id="PTHR36758">
    <property type="entry name" value="OS01G0342800 PROTEIN"/>
    <property type="match status" value="1"/>
</dbReference>
<evidence type="ECO:0000313" key="4">
    <source>
        <dbReference type="EMBL" id="ABR17841.1"/>
    </source>
</evidence>
<evidence type="ECO:0000259" key="2">
    <source>
        <dbReference type="Pfam" id="PF05347"/>
    </source>
</evidence>